<dbReference type="PANTHER" id="PTHR45784">
    <property type="entry name" value="C-TYPE LECTIN DOMAIN FAMILY 20 MEMBER A-RELATED"/>
    <property type="match status" value="1"/>
</dbReference>
<dbReference type="SMART" id="SM00034">
    <property type="entry name" value="CLECT"/>
    <property type="match status" value="3"/>
</dbReference>
<evidence type="ECO:0000259" key="2">
    <source>
        <dbReference type="PROSITE" id="PS50041"/>
    </source>
</evidence>
<sequence length="382" mass="44020">MGIYTTLKMALLLPMLCPGLFLFTFAAQRLRYFEILNNTDSENADAAFKKCKETNASMMTLYDEQDAKFAFNFTKGCEELGPTRKCWLGLQYVGNCSKWSSGEPVTFLSNNITTHHSRNEQTCVAIENKEWKKFNCSDKKFFMCSKGDNYSLVESAKTWCQALKHCRKKHAELVSIHNETQNETVINRGKNESFWIGLQLDCWRWDDNGCSSFREWTDLNNEGTIDAEWTGMGINDQSVSLYLRNNVSGLSSFCAKGNVSIKVVDQSETWEKAFDYCKKHHSRLLWITDEPDQKAVEQWLNNYDVGVDGPFWIGLIQSRVFGFWIWAGGTTVGYSNWKGEEPPEMPMSQNCGVIDKDDKKWSDENCLYKRPFLCEEDIIYMS</sequence>
<evidence type="ECO:0000256" key="1">
    <source>
        <dbReference type="ARBA" id="ARBA00023157"/>
    </source>
</evidence>
<dbReference type="Proteomes" id="UP001178508">
    <property type="component" value="Chromosome 4"/>
</dbReference>
<organism evidence="3 4">
    <name type="scientific">Xyrichtys novacula</name>
    <name type="common">Pearly razorfish</name>
    <name type="synonym">Hemipteronotus novacula</name>
    <dbReference type="NCBI Taxonomy" id="13765"/>
    <lineage>
        <taxon>Eukaryota</taxon>
        <taxon>Metazoa</taxon>
        <taxon>Chordata</taxon>
        <taxon>Craniata</taxon>
        <taxon>Vertebrata</taxon>
        <taxon>Euteleostomi</taxon>
        <taxon>Actinopterygii</taxon>
        <taxon>Neopterygii</taxon>
        <taxon>Teleostei</taxon>
        <taxon>Neoteleostei</taxon>
        <taxon>Acanthomorphata</taxon>
        <taxon>Eupercaria</taxon>
        <taxon>Labriformes</taxon>
        <taxon>Labridae</taxon>
        <taxon>Xyrichtys</taxon>
    </lineage>
</organism>
<feature type="domain" description="C-type lectin" evidence="2">
    <location>
        <begin position="145"/>
        <end position="229"/>
    </location>
</feature>
<reference evidence="3" key="1">
    <citation type="submission" date="2023-08" db="EMBL/GenBank/DDBJ databases">
        <authorList>
            <person name="Alioto T."/>
            <person name="Alioto T."/>
            <person name="Gomez Garrido J."/>
        </authorList>
    </citation>
    <scope>NUCLEOTIDE SEQUENCE</scope>
</reference>
<keyword evidence="1" id="KW-1015">Disulfide bond</keyword>
<evidence type="ECO:0000313" key="3">
    <source>
        <dbReference type="EMBL" id="CAJ1054940.1"/>
    </source>
</evidence>
<dbReference type="CDD" id="cd00037">
    <property type="entry name" value="CLECT"/>
    <property type="match status" value="2"/>
</dbReference>
<dbReference type="PROSITE" id="PS50041">
    <property type="entry name" value="C_TYPE_LECTIN_2"/>
    <property type="match status" value="3"/>
</dbReference>
<dbReference type="PROSITE" id="PS00615">
    <property type="entry name" value="C_TYPE_LECTIN_1"/>
    <property type="match status" value="1"/>
</dbReference>
<dbReference type="PANTHER" id="PTHR45784:SF3">
    <property type="entry name" value="C-TYPE LECTIN DOMAIN FAMILY 4 MEMBER K-LIKE-RELATED"/>
    <property type="match status" value="1"/>
</dbReference>
<gene>
    <name evidence="3" type="ORF">XNOV1_A015352</name>
</gene>
<dbReference type="SUPFAM" id="SSF56436">
    <property type="entry name" value="C-type lectin-like"/>
    <property type="match status" value="3"/>
</dbReference>
<feature type="domain" description="C-type lectin" evidence="2">
    <location>
        <begin position="256"/>
        <end position="375"/>
    </location>
</feature>
<accession>A0AAV1F1V3</accession>
<dbReference type="InterPro" id="IPR018378">
    <property type="entry name" value="C-type_lectin_CS"/>
</dbReference>
<protein>
    <submittedName>
        <fullName evidence="3">Macrophage mannose receptor 1-like</fullName>
    </submittedName>
</protein>
<feature type="domain" description="C-type lectin" evidence="2">
    <location>
        <begin position="47"/>
        <end position="145"/>
    </location>
</feature>
<dbReference type="InterPro" id="IPR016186">
    <property type="entry name" value="C-type_lectin-like/link_sf"/>
</dbReference>
<keyword evidence="4" id="KW-1185">Reference proteome</keyword>
<dbReference type="EMBL" id="OY660867">
    <property type="protein sequence ID" value="CAJ1054940.1"/>
    <property type="molecule type" value="Genomic_DNA"/>
</dbReference>
<evidence type="ECO:0000313" key="4">
    <source>
        <dbReference type="Proteomes" id="UP001178508"/>
    </source>
</evidence>
<dbReference type="InterPro" id="IPR016187">
    <property type="entry name" value="CTDL_fold"/>
</dbReference>
<proteinExistence type="predicted"/>
<name>A0AAV1F1V3_XYRNO</name>
<dbReference type="Pfam" id="PF00059">
    <property type="entry name" value="Lectin_C"/>
    <property type="match status" value="3"/>
</dbReference>
<dbReference type="InterPro" id="IPR001304">
    <property type="entry name" value="C-type_lectin-like"/>
</dbReference>
<keyword evidence="3" id="KW-0675">Receptor</keyword>
<dbReference type="AlphaFoldDB" id="A0AAV1F1V3"/>
<dbReference type="Gene3D" id="3.10.100.10">
    <property type="entry name" value="Mannose-Binding Protein A, subunit A"/>
    <property type="match status" value="3"/>
</dbReference>